<feature type="compositionally biased region" description="Basic residues" evidence="2">
    <location>
        <begin position="268"/>
        <end position="298"/>
    </location>
</feature>
<feature type="domain" description="NF-kappa-B-activating protein C-terminal" evidence="3">
    <location>
        <begin position="391"/>
        <end position="490"/>
    </location>
</feature>
<dbReference type="PANTHER" id="PTHR13087">
    <property type="entry name" value="NF-KAPPA B ACTIVATING PROTEIN"/>
    <property type="match status" value="1"/>
</dbReference>
<feature type="compositionally biased region" description="Polar residues" evidence="2">
    <location>
        <begin position="326"/>
        <end position="337"/>
    </location>
</feature>
<sequence length="502" mass="56846">MAPSPTATRSPDRSTLSRDHQSRYTGSPDHRHHSHSSSYSQDHLSSLGDTKRETHSMRQPSPQGSRPAKTFMNAEREQMLRRSGPAEGGRAYSGGRDSRGNRTRDEDNQRYDNQNRTSNSYGRDNVRHPHQHQSDYPRDQDQRRGGDGGNSSSQSYRPPGYQEVNTDRRPGEYQHNRAGDSSNYNHTHTKQQSADYFESRRKQREESTVSVWATSPEVLPLRETSPTRPSRSHKSQSSKNKRSRSSKHQSDTETESSDSDSDQSMDARKHRHKKKSRGSSSKSKKSRQSSRKKMRRHRSSESASKSADVAERSSASNPIQRDKSDAQGNKTEYNSDTLPPDEAENVEDDHMNDRDRLTIQDYWREKEVQHTDDASVGPMPLAVNDKHLTEQDYGGALLAGEGSAMAAFLQSGKRIPRRGEIGLTSDEISKYEDVGFVMSGSRHQRMNAVRIRKENQVISAEEKKALLMFSQEVNMKKEAEIIGTFKELVATKLRGKNVDEDA</sequence>
<dbReference type="InterPro" id="IPR009269">
    <property type="entry name" value="NKAP_C"/>
</dbReference>
<feature type="compositionally biased region" description="Basic and acidic residues" evidence="2">
    <location>
        <begin position="165"/>
        <end position="178"/>
    </location>
</feature>
<feature type="compositionally biased region" description="Basic and acidic residues" evidence="2">
    <location>
        <begin position="124"/>
        <end position="146"/>
    </location>
</feature>
<feature type="compositionally biased region" description="Acidic residues" evidence="2">
    <location>
        <begin position="252"/>
        <end position="263"/>
    </location>
</feature>
<comment type="similarity">
    <text evidence="1">Belongs to the NKAP family.</text>
</comment>
<feature type="compositionally biased region" description="Basic residues" evidence="2">
    <location>
        <begin position="230"/>
        <end position="247"/>
    </location>
</feature>
<evidence type="ECO:0000313" key="4">
    <source>
        <dbReference type="EMBL" id="KAH6599919.1"/>
    </source>
</evidence>
<feature type="compositionally biased region" description="Basic and acidic residues" evidence="2">
    <location>
        <begin position="96"/>
        <end position="110"/>
    </location>
</feature>
<keyword evidence="5" id="KW-1185">Reference proteome</keyword>
<name>A0ABQ8FNH3_9FUNG</name>
<dbReference type="InterPro" id="IPR040466">
    <property type="entry name" value="NKAP"/>
</dbReference>
<comment type="caution">
    <text evidence="4">The sequence shown here is derived from an EMBL/GenBank/DDBJ whole genome shotgun (WGS) entry which is preliminary data.</text>
</comment>
<feature type="compositionally biased region" description="Basic and acidic residues" evidence="2">
    <location>
        <begin position="10"/>
        <end position="22"/>
    </location>
</feature>
<dbReference type="Proteomes" id="UP001648503">
    <property type="component" value="Unassembled WGS sequence"/>
</dbReference>
<dbReference type="Pfam" id="PF06047">
    <property type="entry name" value="Nkap_C"/>
    <property type="match status" value="1"/>
</dbReference>
<gene>
    <name evidence="4" type="ORF">BASA50_002693</name>
</gene>
<proteinExistence type="inferred from homology"/>
<feature type="region of interest" description="Disordered" evidence="2">
    <location>
        <begin position="1"/>
        <end position="354"/>
    </location>
</feature>
<dbReference type="EMBL" id="JAFCIX010000055">
    <property type="protein sequence ID" value="KAH6599919.1"/>
    <property type="molecule type" value="Genomic_DNA"/>
</dbReference>
<feature type="compositionally biased region" description="Polar residues" evidence="2">
    <location>
        <begin position="111"/>
        <end position="122"/>
    </location>
</feature>
<evidence type="ECO:0000313" key="5">
    <source>
        <dbReference type="Proteomes" id="UP001648503"/>
    </source>
</evidence>
<evidence type="ECO:0000259" key="3">
    <source>
        <dbReference type="Pfam" id="PF06047"/>
    </source>
</evidence>
<evidence type="ECO:0000256" key="2">
    <source>
        <dbReference type="SAM" id="MobiDB-lite"/>
    </source>
</evidence>
<organism evidence="4 5">
    <name type="scientific">Batrachochytrium salamandrivorans</name>
    <dbReference type="NCBI Taxonomy" id="1357716"/>
    <lineage>
        <taxon>Eukaryota</taxon>
        <taxon>Fungi</taxon>
        <taxon>Fungi incertae sedis</taxon>
        <taxon>Chytridiomycota</taxon>
        <taxon>Chytridiomycota incertae sedis</taxon>
        <taxon>Chytridiomycetes</taxon>
        <taxon>Rhizophydiales</taxon>
        <taxon>Rhizophydiales incertae sedis</taxon>
        <taxon>Batrachochytrium</taxon>
    </lineage>
</organism>
<feature type="compositionally biased region" description="Basic and acidic residues" evidence="2">
    <location>
        <begin position="197"/>
        <end position="207"/>
    </location>
</feature>
<feature type="compositionally biased region" description="Polar residues" evidence="2">
    <location>
        <begin position="179"/>
        <end position="194"/>
    </location>
</feature>
<accession>A0ABQ8FNH3</accession>
<reference evidence="4 5" key="1">
    <citation type="submission" date="2021-02" db="EMBL/GenBank/DDBJ databases">
        <title>Variation within the Batrachochytrium salamandrivorans European outbreak.</title>
        <authorList>
            <person name="Kelly M."/>
            <person name="Pasmans F."/>
            <person name="Shea T.P."/>
            <person name="Munoz J.F."/>
            <person name="Carranza S."/>
            <person name="Cuomo C.A."/>
            <person name="Martel A."/>
        </authorList>
    </citation>
    <scope>NUCLEOTIDE SEQUENCE [LARGE SCALE GENOMIC DNA]</scope>
    <source>
        <strain evidence="4 5">AMFP18/2</strain>
    </source>
</reference>
<protein>
    <recommendedName>
        <fullName evidence="3">NF-kappa-B-activating protein C-terminal domain-containing protein</fullName>
    </recommendedName>
</protein>
<dbReference type="PANTHER" id="PTHR13087:SF0">
    <property type="entry name" value="NFKB ACTIVATING PROTEIN LIKE"/>
    <property type="match status" value="1"/>
</dbReference>
<evidence type="ECO:0000256" key="1">
    <source>
        <dbReference type="ARBA" id="ARBA00009313"/>
    </source>
</evidence>
<feature type="compositionally biased region" description="Low complexity" evidence="2">
    <location>
        <begin position="36"/>
        <end position="46"/>
    </location>
</feature>